<dbReference type="AlphaFoldDB" id="A0A533Q8I1"/>
<proteinExistence type="predicted"/>
<reference evidence="1 2" key="1">
    <citation type="submission" date="2019-04" db="EMBL/GenBank/DDBJ databases">
        <title>Genome of a novel bacterium Candidatus Jettenia ecosi reconstructed from metagenome of an anammox bioreactor.</title>
        <authorList>
            <person name="Mardanov A.V."/>
            <person name="Beletsky A.V."/>
            <person name="Ravin N.V."/>
            <person name="Botchkova E.A."/>
            <person name="Litti Y.V."/>
            <person name="Nozhevnikova A.N."/>
        </authorList>
    </citation>
    <scope>NUCLEOTIDE SEQUENCE [LARGE SCALE GENOMIC DNA]</scope>
    <source>
        <strain evidence="1">J2</strain>
    </source>
</reference>
<name>A0A533Q8I1_9BACT</name>
<organism evidence="1 2">
    <name type="scientific">Candidatus Jettenia ecosi</name>
    <dbReference type="NCBI Taxonomy" id="2494326"/>
    <lineage>
        <taxon>Bacteria</taxon>
        <taxon>Pseudomonadati</taxon>
        <taxon>Planctomycetota</taxon>
        <taxon>Candidatus Brocadiia</taxon>
        <taxon>Candidatus Brocadiales</taxon>
        <taxon>Candidatus Brocadiaceae</taxon>
        <taxon>Candidatus Jettenia</taxon>
    </lineage>
</organism>
<protein>
    <submittedName>
        <fullName evidence="1">Uncharacterized protein</fullName>
    </submittedName>
</protein>
<comment type="caution">
    <text evidence="1">The sequence shown here is derived from an EMBL/GenBank/DDBJ whole genome shotgun (WGS) entry which is preliminary data.</text>
</comment>
<evidence type="ECO:0000313" key="2">
    <source>
        <dbReference type="Proteomes" id="UP000319783"/>
    </source>
</evidence>
<gene>
    <name evidence="1" type="ORF">JETT_2753</name>
</gene>
<accession>A0A533Q8I1</accession>
<evidence type="ECO:0000313" key="1">
    <source>
        <dbReference type="EMBL" id="TLD40988.1"/>
    </source>
</evidence>
<dbReference type="Proteomes" id="UP000319783">
    <property type="component" value="Unassembled WGS sequence"/>
</dbReference>
<sequence length="42" mass="5059">MDSPYIHTTLTIQQYFEQLQTTDIFHTIDTILNWSKQFPDNL</sequence>
<dbReference type="EMBL" id="SULG01000068">
    <property type="protein sequence ID" value="TLD40988.1"/>
    <property type="molecule type" value="Genomic_DNA"/>
</dbReference>